<keyword evidence="9" id="KW-0234">DNA repair</keyword>
<dbReference type="CDD" id="cd03425">
    <property type="entry name" value="NUDIX_MutT_NudA_like"/>
    <property type="match status" value="1"/>
</dbReference>
<dbReference type="GO" id="GO:0044716">
    <property type="term" value="F:8-oxo-GDP phosphatase activity"/>
    <property type="evidence" value="ECO:0007669"/>
    <property type="project" value="TreeGrafter"/>
</dbReference>
<evidence type="ECO:0000256" key="7">
    <source>
        <dbReference type="ARBA" id="ARBA00022801"/>
    </source>
</evidence>
<dbReference type="GO" id="GO:0008413">
    <property type="term" value="F:8-oxo-7,8-dihydroguanosine triphosphate pyrophosphatase activity"/>
    <property type="evidence" value="ECO:0007669"/>
    <property type="project" value="InterPro"/>
</dbReference>
<evidence type="ECO:0000256" key="16">
    <source>
        <dbReference type="ARBA" id="ARBA00042798"/>
    </source>
</evidence>
<proteinExistence type="inferred from homology"/>
<comment type="catalytic activity">
    <reaction evidence="10">
        <text>8-oxo-dGTP + H2O = 8-oxo-dGMP + diphosphate + H(+)</text>
        <dbReference type="Rhea" id="RHEA:31575"/>
        <dbReference type="ChEBI" id="CHEBI:15377"/>
        <dbReference type="ChEBI" id="CHEBI:15378"/>
        <dbReference type="ChEBI" id="CHEBI:33019"/>
        <dbReference type="ChEBI" id="CHEBI:63224"/>
        <dbReference type="ChEBI" id="CHEBI:77896"/>
        <dbReference type="EC" id="3.6.1.55"/>
    </reaction>
</comment>
<dbReference type="PROSITE" id="PS51462">
    <property type="entry name" value="NUDIX"/>
    <property type="match status" value="1"/>
</dbReference>
<dbReference type="GO" id="GO:0044715">
    <property type="term" value="F:8-oxo-dGDP phosphatase activity"/>
    <property type="evidence" value="ECO:0007669"/>
    <property type="project" value="TreeGrafter"/>
</dbReference>
<keyword evidence="5 18" id="KW-0479">Metal-binding</keyword>
<dbReference type="EMBL" id="OJIN01000089">
    <property type="protein sequence ID" value="SPD73297.1"/>
    <property type="molecule type" value="Genomic_DNA"/>
</dbReference>
<dbReference type="InterPro" id="IPR020476">
    <property type="entry name" value="Nudix_hydrolase"/>
</dbReference>
<evidence type="ECO:0000256" key="2">
    <source>
        <dbReference type="ARBA" id="ARBA00005582"/>
    </source>
</evidence>
<dbReference type="PROSITE" id="PS00893">
    <property type="entry name" value="NUDIX_BOX"/>
    <property type="match status" value="1"/>
</dbReference>
<dbReference type="Gene3D" id="3.90.79.10">
    <property type="entry name" value="Nucleoside Triphosphate Pyrophosphohydrolase"/>
    <property type="match status" value="1"/>
</dbReference>
<evidence type="ECO:0000256" key="4">
    <source>
        <dbReference type="ARBA" id="ARBA00022705"/>
    </source>
</evidence>
<dbReference type="GO" id="GO:0035539">
    <property type="term" value="F:8-oxo-7,8-dihydrodeoxyguanosine triphosphate pyrophosphatase activity"/>
    <property type="evidence" value="ECO:0007669"/>
    <property type="project" value="UniProtKB-EC"/>
</dbReference>
<evidence type="ECO:0000256" key="3">
    <source>
        <dbReference type="ARBA" id="ARBA00022457"/>
    </source>
</evidence>
<dbReference type="InterPro" id="IPR000086">
    <property type="entry name" value="NUDIX_hydrolase_dom"/>
</dbReference>
<evidence type="ECO:0000256" key="12">
    <source>
        <dbReference type="ARBA" id="ARBA00038905"/>
    </source>
</evidence>
<evidence type="ECO:0000313" key="20">
    <source>
        <dbReference type="EMBL" id="SPD73297.1"/>
    </source>
</evidence>
<dbReference type="InterPro" id="IPR020084">
    <property type="entry name" value="NUDIX_hydrolase_CS"/>
</dbReference>
<dbReference type="GO" id="GO:0006281">
    <property type="term" value="P:DNA repair"/>
    <property type="evidence" value="ECO:0007669"/>
    <property type="project" value="UniProtKB-KW"/>
</dbReference>
<evidence type="ECO:0000256" key="1">
    <source>
        <dbReference type="ARBA" id="ARBA00001946"/>
    </source>
</evidence>
<protein>
    <recommendedName>
        <fullName evidence="13">8-oxo-dGTP diphosphatase</fullName>
        <ecNumber evidence="12">3.6.1.55</ecNumber>
    </recommendedName>
    <alternativeName>
        <fullName evidence="16">7,8-dihydro-8-oxoguanine-triphosphatase</fullName>
    </alternativeName>
    <alternativeName>
        <fullName evidence="15">Mutator protein MutT</fullName>
    </alternativeName>
    <alternativeName>
        <fullName evidence="14">dGTP pyrophosphohydrolase</fullName>
    </alternativeName>
</protein>
<dbReference type="NCBIfam" id="TIGR00586">
    <property type="entry name" value="mutt"/>
    <property type="match status" value="1"/>
</dbReference>
<evidence type="ECO:0000259" key="19">
    <source>
        <dbReference type="PROSITE" id="PS51462"/>
    </source>
</evidence>
<evidence type="ECO:0000256" key="15">
    <source>
        <dbReference type="ARBA" id="ARBA00041979"/>
    </source>
</evidence>
<keyword evidence="3" id="KW-0515">Mutator protein</keyword>
<dbReference type="EC" id="3.6.1.55" evidence="12"/>
<comment type="cofactor">
    <cofactor evidence="1 18">
        <name>Mg(2+)</name>
        <dbReference type="ChEBI" id="CHEBI:18420"/>
    </cofactor>
</comment>
<evidence type="ECO:0000256" key="6">
    <source>
        <dbReference type="ARBA" id="ARBA00022763"/>
    </source>
</evidence>
<keyword evidence="6" id="KW-0227">DNA damage</keyword>
<dbReference type="InterPro" id="IPR003561">
    <property type="entry name" value="Mutator_MutT"/>
</dbReference>
<evidence type="ECO:0000256" key="17">
    <source>
        <dbReference type="PIRSR" id="PIRSR603561-1"/>
    </source>
</evidence>
<keyword evidence="8 18" id="KW-0460">Magnesium</keyword>
<comment type="catalytic activity">
    <reaction evidence="11">
        <text>8-oxo-GTP + H2O = 8-oxo-GMP + diphosphate + H(+)</text>
        <dbReference type="Rhea" id="RHEA:67616"/>
        <dbReference type="ChEBI" id="CHEBI:15377"/>
        <dbReference type="ChEBI" id="CHEBI:15378"/>
        <dbReference type="ChEBI" id="CHEBI:33019"/>
        <dbReference type="ChEBI" id="CHEBI:143553"/>
        <dbReference type="ChEBI" id="CHEBI:145694"/>
    </reaction>
</comment>
<gene>
    <name evidence="20" type="ORF">PITCH_A1790004</name>
</gene>
<comment type="similarity">
    <text evidence="2">Belongs to the Nudix hydrolase family.</text>
</comment>
<feature type="binding site" evidence="18">
    <location>
        <position position="89"/>
    </location>
    <ligand>
        <name>Mg(2+)</name>
        <dbReference type="ChEBI" id="CHEBI:18420"/>
    </ligand>
</feature>
<sequence>MVKVDRKRTVHGIQCTICGLGCTVYKIMSIQDQKPHLHVAAGLIRKDGKLLITKRPKGSHLEGYWEFPGGKQERGEDLRSCLERELLEEVGLKVRAADACLTVFHEYETRLISLHVMECTLLAGEPKALECEEFRWVDTAELKDFQFPPPDIKVIEFLSRPNDHFL</sequence>
<feature type="binding site" evidence="17">
    <location>
        <begin position="66"/>
        <end position="69"/>
    </location>
    <ligand>
        <name>8-oxo-dGTP</name>
        <dbReference type="ChEBI" id="CHEBI:77896"/>
    </ligand>
</feature>
<dbReference type="PANTHER" id="PTHR47707:SF1">
    <property type="entry name" value="NUDIX HYDROLASE FAMILY PROTEIN"/>
    <property type="match status" value="1"/>
</dbReference>
<evidence type="ECO:0000256" key="13">
    <source>
        <dbReference type="ARBA" id="ARBA00040794"/>
    </source>
</evidence>
<feature type="binding site" evidence="18">
    <location>
        <position position="69"/>
    </location>
    <ligand>
        <name>Mg(2+)</name>
        <dbReference type="ChEBI" id="CHEBI:18420"/>
    </ligand>
</feature>
<feature type="domain" description="Nudix hydrolase" evidence="19">
    <location>
        <begin position="34"/>
        <end position="160"/>
    </location>
</feature>
<evidence type="ECO:0000256" key="18">
    <source>
        <dbReference type="PIRSR" id="PIRSR603561-2"/>
    </source>
</evidence>
<name>A0A445MUW9_9BACT</name>
<dbReference type="InterPro" id="IPR029119">
    <property type="entry name" value="MutY_C"/>
</dbReference>
<keyword evidence="7 20" id="KW-0378">Hydrolase</keyword>
<evidence type="ECO:0000256" key="8">
    <source>
        <dbReference type="ARBA" id="ARBA00022842"/>
    </source>
</evidence>
<evidence type="ECO:0000256" key="11">
    <source>
        <dbReference type="ARBA" id="ARBA00036904"/>
    </source>
</evidence>
<accession>A0A445MUW9</accession>
<evidence type="ECO:0000256" key="9">
    <source>
        <dbReference type="ARBA" id="ARBA00023204"/>
    </source>
</evidence>
<organism evidence="20">
    <name type="scientific">uncultured Desulfobacterium sp</name>
    <dbReference type="NCBI Taxonomy" id="201089"/>
    <lineage>
        <taxon>Bacteria</taxon>
        <taxon>Pseudomonadati</taxon>
        <taxon>Thermodesulfobacteriota</taxon>
        <taxon>Desulfobacteria</taxon>
        <taxon>Desulfobacterales</taxon>
        <taxon>Desulfobacteriaceae</taxon>
        <taxon>Desulfobacterium</taxon>
        <taxon>environmental samples</taxon>
    </lineage>
</organism>
<reference evidence="20" key="1">
    <citation type="submission" date="2018-01" db="EMBL/GenBank/DDBJ databases">
        <authorList>
            <person name="Regsiter A."/>
            <person name="William W."/>
        </authorList>
    </citation>
    <scope>NUCLEOTIDE SEQUENCE</scope>
    <source>
        <strain evidence="20">TRIP AH-1</strain>
    </source>
</reference>
<keyword evidence="4" id="KW-0235">DNA replication</keyword>
<dbReference type="GO" id="GO:0046872">
    <property type="term" value="F:metal ion binding"/>
    <property type="evidence" value="ECO:0007669"/>
    <property type="project" value="UniProtKB-KW"/>
</dbReference>
<dbReference type="SUPFAM" id="SSF55811">
    <property type="entry name" value="Nudix"/>
    <property type="match status" value="1"/>
</dbReference>
<dbReference type="InterPro" id="IPR015797">
    <property type="entry name" value="NUDIX_hydrolase-like_dom_sf"/>
</dbReference>
<feature type="binding site" evidence="17">
    <location>
        <position position="55"/>
    </location>
    <ligand>
        <name>8-oxo-dGTP</name>
        <dbReference type="ChEBI" id="CHEBI:77896"/>
    </ligand>
</feature>
<feature type="binding site" evidence="17">
    <location>
        <position position="60"/>
    </location>
    <ligand>
        <name>8-oxo-dGTP</name>
        <dbReference type="ChEBI" id="CHEBI:77896"/>
    </ligand>
</feature>
<dbReference type="AlphaFoldDB" id="A0A445MUW9"/>
<evidence type="ECO:0000256" key="10">
    <source>
        <dbReference type="ARBA" id="ARBA00035861"/>
    </source>
</evidence>
<evidence type="ECO:0000256" key="5">
    <source>
        <dbReference type="ARBA" id="ARBA00022723"/>
    </source>
</evidence>
<dbReference type="InterPro" id="IPR047127">
    <property type="entry name" value="MutT-like"/>
</dbReference>
<dbReference type="GO" id="GO:0006260">
    <property type="term" value="P:DNA replication"/>
    <property type="evidence" value="ECO:0007669"/>
    <property type="project" value="UniProtKB-KW"/>
</dbReference>
<evidence type="ECO:0000256" key="14">
    <source>
        <dbReference type="ARBA" id="ARBA00041592"/>
    </source>
</evidence>
<dbReference type="PANTHER" id="PTHR47707">
    <property type="entry name" value="8-OXO-DGTP DIPHOSPHATASE"/>
    <property type="match status" value="1"/>
</dbReference>
<dbReference type="PRINTS" id="PR00502">
    <property type="entry name" value="NUDIXFAMILY"/>
</dbReference>
<dbReference type="Pfam" id="PF14815">
    <property type="entry name" value="NUDIX_4"/>
    <property type="match status" value="1"/>
</dbReference>